<reference evidence="1 2" key="1">
    <citation type="submission" date="2020-09" db="EMBL/GenBank/DDBJ databases">
        <title>Characterization of Treponema spp. from bovine digital dermatitis in Korea.</title>
        <authorList>
            <person name="Espiritu H.M."/>
            <person name="Cho Y.I."/>
            <person name="Mamuad L."/>
        </authorList>
    </citation>
    <scope>NUCLEOTIDE SEQUENCE [LARGE SCALE GENOMIC DNA]</scope>
    <source>
        <strain evidence="1 2">KS1</strain>
    </source>
</reference>
<protein>
    <submittedName>
        <fullName evidence="1">NYN domain-containing protein</fullName>
    </submittedName>
</protein>
<dbReference type="CDD" id="cd11297">
    <property type="entry name" value="PIN_LabA-like_N_1"/>
    <property type="match status" value="1"/>
</dbReference>
<organism evidence="1 2">
    <name type="scientific">Treponema pedis</name>
    <dbReference type="NCBI Taxonomy" id="409322"/>
    <lineage>
        <taxon>Bacteria</taxon>
        <taxon>Pseudomonadati</taxon>
        <taxon>Spirochaetota</taxon>
        <taxon>Spirochaetia</taxon>
        <taxon>Spirochaetales</taxon>
        <taxon>Treponemataceae</taxon>
        <taxon>Treponema</taxon>
    </lineage>
</organism>
<evidence type="ECO:0000313" key="2">
    <source>
        <dbReference type="Proteomes" id="UP000593915"/>
    </source>
</evidence>
<dbReference type="PANTHER" id="PTHR35811">
    <property type="entry name" value="SLR1870 PROTEIN"/>
    <property type="match status" value="1"/>
</dbReference>
<dbReference type="GO" id="GO:0004540">
    <property type="term" value="F:RNA nuclease activity"/>
    <property type="evidence" value="ECO:0007669"/>
    <property type="project" value="InterPro"/>
</dbReference>
<dbReference type="EMBL" id="CP061839">
    <property type="protein sequence ID" value="QOW60106.1"/>
    <property type="molecule type" value="Genomic_DNA"/>
</dbReference>
<proteinExistence type="predicted"/>
<dbReference type="PANTHER" id="PTHR35811:SF1">
    <property type="entry name" value="HTH OST-TYPE DOMAIN-CONTAINING PROTEIN"/>
    <property type="match status" value="1"/>
</dbReference>
<dbReference type="InterPro" id="IPR012340">
    <property type="entry name" value="NA-bd_OB-fold"/>
</dbReference>
<dbReference type="PROSITE" id="PS51644">
    <property type="entry name" value="HTH_OST"/>
    <property type="match status" value="1"/>
</dbReference>
<dbReference type="GeneID" id="301090785"/>
<dbReference type="InterPro" id="IPR021139">
    <property type="entry name" value="NYN"/>
</dbReference>
<evidence type="ECO:0000313" key="1">
    <source>
        <dbReference type="EMBL" id="QOW60106.1"/>
    </source>
</evidence>
<dbReference type="Gene3D" id="3.40.50.1010">
    <property type="entry name" value="5'-nuclease"/>
    <property type="match status" value="1"/>
</dbReference>
<dbReference type="RefSeq" id="WP_020966105.1">
    <property type="nucleotide sequence ID" value="NZ_CP045670.1"/>
</dbReference>
<name>A0A7S7AWG7_9SPIR</name>
<accession>A0A7S7AWG7</accession>
<dbReference type="Proteomes" id="UP000593915">
    <property type="component" value="Chromosome"/>
</dbReference>
<sequence length="314" mass="35853">MEKKYAILIDGDNITPSYLEAIISEVSKEGDVLIKRLYGDWTTPNMNGWKIWLEKVPIRPVQQFRNGPNATDNTIIMDAIELANTNQGINAVCIVSTDSDYYSLALKLREYGLYVLGIGRRNAKPLWVNACNEFKYIENFDESYEYEADGAMEKKAVSLEALIFHAYRNSKMTEEGWVSLSDLGKSIRNFMPEFEPRSYSHNTLLEIMNALSDNFEISSDGRIPPNYWIKAIEEKNPHPKVIGKVKRLMDHYGIIENEKGDFFFSFTNIEKKYKDDLLTVGSPVKFRIFKMPNPTGEASSDRNGKAAEIEIIGN</sequence>
<dbReference type="Gene3D" id="2.40.50.140">
    <property type="entry name" value="Nucleic acid-binding proteins"/>
    <property type="match status" value="1"/>
</dbReference>
<gene>
    <name evidence="1" type="ORF">IFE08_09660</name>
</gene>
<dbReference type="CDD" id="cd10146">
    <property type="entry name" value="LabA_like_C"/>
    <property type="match status" value="1"/>
</dbReference>
<dbReference type="Gene3D" id="3.30.420.610">
    <property type="entry name" value="LOTUS domain-like"/>
    <property type="match status" value="1"/>
</dbReference>
<dbReference type="Pfam" id="PF01936">
    <property type="entry name" value="NYN"/>
    <property type="match status" value="1"/>
</dbReference>
<dbReference type="InterPro" id="IPR041966">
    <property type="entry name" value="LOTUS-like"/>
</dbReference>
<dbReference type="InterPro" id="IPR025605">
    <property type="entry name" value="OST-HTH/LOTUS_dom"/>
</dbReference>
<dbReference type="AlphaFoldDB" id="A0A7S7AWG7"/>
<dbReference type="Pfam" id="PF12872">
    <property type="entry name" value="OST-HTH"/>
    <property type="match status" value="1"/>
</dbReference>